<dbReference type="OrthoDB" id="9792021at2"/>
<dbReference type="Proteomes" id="UP000298631">
    <property type="component" value="Chromosome"/>
</dbReference>
<sequence>MGKAIQAWIGLAFLAAASGAQAFTLEFPGPATPTAAPDTTRASFAMPTGRWTKDGLPSKIIDGTIERAAWQIDTPGLSSLDLIQPLRAQLLAAGFTPVFECETQGCGGFDFRFAIDVLPEPDMHVDLGDFRYLSVEREVEAGPEAIGLLVSRSASKGFVQITRAIEDAGPPLFAATNIVTQQDTPLLPATDSDLAQLFDTGTAVLEGLDFGTGAADLSEGPYAALATLADWLLANPDRRVALVGHTDASGRLEGNIVISKRRAASVRTRLIEVYGIPPAQIEAQGVGYLAPIASNLTEEGRQKNRRVEAILTAAE</sequence>
<feature type="domain" description="OmpA-like" evidence="6">
    <location>
        <begin position="197"/>
        <end position="315"/>
    </location>
</feature>
<evidence type="ECO:0000256" key="2">
    <source>
        <dbReference type="ARBA" id="ARBA00023136"/>
    </source>
</evidence>
<evidence type="ECO:0000259" key="6">
    <source>
        <dbReference type="PROSITE" id="PS51123"/>
    </source>
</evidence>
<evidence type="ECO:0000256" key="4">
    <source>
        <dbReference type="PROSITE-ProRule" id="PRU00473"/>
    </source>
</evidence>
<dbReference type="RefSeq" id="WP_137193999.1">
    <property type="nucleotide sequence ID" value="NZ_CP039964.1"/>
</dbReference>
<dbReference type="InterPro" id="IPR006665">
    <property type="entry name" value="OmpA-like"/>
</dbReference>
<evidence type="ECO:0000256" key="3">
    <source>
        <dbReference type="ARBA" id="ARBA00023237"/>
    </source>
</evidence>
<dbReference type="Gene3D" id="3.30.1330.60">
    <property type="entry name" value="OmpA-like domain"/>
    <property type="match status" value="1"/>
</dbReference>
<dbReference type="Pfam" id="PF00691">
    <property type="entry name" value="OmpA"/>
    <property type="match status" value="1"/>
</dbReference>
<dbReference type="PANTHER" id="PTHR30329:SF21">
    <property type="entry name" value="LIPOPROTEIN YIAD-RELATED"/>
    <property type="match status" value="1"/>
</dbReference>
<accession>A0A4P8EHZ1</accession>
<feature type="chain" id="PRO_5020449661" evidence="5">
    <location>
        <begin position="23"/>
        <end position="315"/>
    </location>
</feature>
<keyword evidence="8" id="KW-1185">Reference proteome</keyword>
<gene>
    <name evidence="7" type="ORF">EOK75_11030</name>
</gene>
<dbReference type="GO" id="GO:0009279">
    <property type="term" value="C:cell outer membrane"/>
    <property type="evidence" value="ECO:0007669"/>
    <property type="project" value="UniProtKB-SubCell"/>
</dbReference>
<keyword evidence="2 4" id="KW-0472">Membrane</keyword>
<protein>
    <submittedName>
        <fullName evidence="7">OmpA family protein</fullName>
    </submittedName>
</protein>
<dbReference type="PANTHER" id="PTHR30329">
    <property type="entry name" value="STATOR ELEMENT OF FLAGELLAR MOTOR COMPLEX"/>
    <property type="match status" value="1"/>
</dbReference>
<name>A0A4P8EHZ1_9RHOB</name>
<dbReference type="PRINTS" id="PR01021">
    <property type="entry name" value="OMPADOMAIN"/>
</dbReference>
<proteinExistence type="predicted"/>
<dbReference type="KEGG" id="pseb:EOK75_11030"/>
<keyword evidence="5" id="KW-0732">Signal</keyword>
<keyword evidence="3" id="KW-0998">Cell outer membrane</keyword>
<evidence type="ECO:0000256" key="1">
    <source>
        <dbReference type="ARBA" id="ARBA00004442"/>
    </source>
</evidence>
<evidence type="ECO:0000256" key="5">
    <source>
        <dbReference type="SAM" id="SignalP"/>
    </source>
</evidence>
<dbReference type="InterPro" id="IPR006664">
    <property type="entry name" value="OMP_bac"/>
</dbReference>
<dbReference type="InterPro" id="IPR050330">
    <property type="entry name" value="Bact_OuterMem_StrucFunc"/>
</dbReference>
<evidence type="ECO:0000313" key="8">
    <source>
        <dbReference type="Proteomes" id="UP000298631"/>
    </source>
</evidence>
<comment type="subcellular location">
    <subcellularLocation>
        <location evidence="1">Cell outer membrane</location>
    </subcellularLocation>
</comment>
<dbReference type="CDD" id="cd07185">
    <property type="entry name" value="OmpA_C-like"/>
    <property type="match status" value="1"/>
</dbReference>
<dbReference type="AlphaFoldDB" id="A0A4P8EHZ1"/>
<dbReference type="InterPro" id="IPR036737">
    <property type="entry name" value="OmpA-like_sf"/>
</dbReference>
<organism evidence="7 8">
    <name type="scientific">Pseudorhodobacter turbinis</name>
    <dbReference type="NCBI Taxonomy" id="2500533"/>
    <lineage>
        <taxon>Bacteria</taxon>
        <taxon>Pseudomonadati</taxon>
        <taxon>Pseudomonadota</taxon>
        <taxon>Alphaproteobacteria</taxon>
        <taxon>Rhodobacterales</taxon>
        <taxon>Paracoccaceae</taxon>
        <taxon>Pseudorhodobacter</taxon>
    </lineage>
</organism>
<dbReference type="SUPFAM" id="SSF103088">
    <property type="entry name" value="OmpA-like"/>
    <property type="match status" value="1"/>
</dbReference>
<reference evidence="7 8" key="1">
    <citation type="submission" date="2019-05" db="EMBL/GenBank/DDBJ databases">
        <title>Pseudorhodobacter turbinis sp. nov., isolated from the gut of the Korean turban shell.</title>
        <authorList>
            <person name="Jeong Y.-S."/>
            <person name="Kang W.-R."/>
            <person name="Bae J.-W."/>
        </authorList>
    </citation>
    <scope>NUCLEOTIDE SEQUENCE [LARGE SCALE GENOMIC DNA]</scope>
    <source>
        <strain evidence="7 8">S12M18</strain>
    </source>
</reference>
<dbReference type="PROSITE" id="PS51123">
    <property type="entry name" value="OMPA_2"/>
    <property type="match status" value="1"/>
</dbReference>
<dbReference type="EMBL" id="CP039964">
    <property type="protein sequence ID" value="QCO56215.1"/>
    <property type="molecule type" value="Genomic_DNA"/>
</dbReference>
<evidence type="ECO:0000313" key="7">
    <source>
        <dbReference type="EMBL" id="QCO56215.1"/>
    </source>
</evidence>
<feature type="signal peptide" evidence="5">
    <location>
        <begin position="1"/>
        <end position="22"/>
    </location>
</feature>